<gene>
    <name evidence="1" type="ORF">FOL47_009116</name>
</gene>
<reference evidence="1 2" key="1">
    <citation type="submission" date="2020-04" db="EMBL/GenBank/DDBJ databases">
        <title>Perkinsus chesapeaki whole genome sequence.</title>
        <authorList>
            <person name="Bogema D.R."/>
        </authorList>
    </citation>
    <scope>NUCLEOTIDE SEQUENCE [LARGE SCALE GENOMIC DNA]</scope>
    <source>
        <strain evidence="1">ATCC PRA-425</strain>
    </source>
</reference>
<keyword evidence="2" id="KW-1185">Reference proteome</keyword>
<dbReference type="Proteomes" id="UP000591131">
    <property type="component" value="Unassembled WGS sequence"/>
</dbReference>
<protein>
    <submittedName>
        <fullName evidence="1">Uncharacterized protein</fullName>
    </submittedName>
</protein>
<accession>A0A7J6LAE5</accession>
<sequence length="281" mass="31580">MSSADLNVMSIESEDEMDLQLFEELMSEFLGGHLINSSGGRLRVFGSAGRGGPASRTKAHPRLPALGVPSNGQEQETLTRLLADNPVLQRLAEIEDMLIAHQLSGAVEVHGNGLQRLCRYAKDDKWEMGILQSGSKIIQSIFRQRIATDEDKTYEGRLIKEYKPIHHRQNGNDLSQFDLEVTTAIGDRSQKNVQFSWIKTPAAPFHKGFIDSVAQSGIQGNGWGCSRLFNMVVDNPPTYYHRGIDWLEIFHVYKADSTSNGRTRERPFIDILENLMCLFCK</sequence>
<evidence type="ECO:0000313" key="1">
    <source>
        <dbReference type="EMBL" id="KAF4656173.1"/>
    </source>
</evidence>
<organism evidence="1 2">
    <name type="scientific">Perkinsus chesapeaki</name>
    <name type="common">Clam parasite</name>
    <name type="synonym">Perkinsus andrewsi</name>
    <dbReference type="NCBI Taxonomy" id="330153"/>
    <lineage>
        <taxon>Eukaryota</taxon>
        <taxon>Sar</taxon>
        <taxon>Alveolata</taxon>
        <taxon>Perkinsozoa</taxon>
        <taxon>Perkinsea</taxon>
        <taxon>Perkinsida</taxon>
        <taxon>Perkinsidae</taxon>
        <taxon>Perkinsus</taxon>
    </lineage>
</organism>
<comment type="caution">
    <text evidence="1">The sequence shown here is derived from an EMBL/GenBank/DDBJ whole genome shotgun (WGS) entry which is preliminary data.</text>
</comment>
<evidence type="ECO:0000313" key="2">
    <source>
        <dbReference type="Proteomes" id="UP000591131"/>
    </source>
</evidence>
<name>A0A7J6LAE5_PERCH</name>
<dbReference type="AlphaFoldDB" id="A0A7J6LAE5"/>
<proteinExistence type="predicted"/>
<dbReference type="EMBL" id="JAAPAO010000614">
    <property type="protein sequence ID" value="KAF4656173.1"/>
    <property type="molecule type" value="Genomic_DNA"/>
</dbReference>